<evidence type="ECO:0000313" key="2">
    <source>
        <dbReference type="EMBL" id="OJH42775.1"/>
    </source>
</evidence>
<protein>
    <recommendedName>
        <fullName evidence="1">Putative DNA-binding domain-containing protein</fullName>
    </recommendedName>
</protein>
<dbReference type="InterPro" id="IPR018640">
    <property type="entry name" value="DUF2063"/>
</dbReference>
<evidence type="ECO:0000313" key="3">
    <source>
        <dbReference type="Proteomes" id="UP000182229"/>
    </source>
</evidence>
<dbReference type="Pfam" id="PF09836">
    <property type="entry name" value="DUF2063"/>
    <property type="match status" value="1"/>
</dbReference>
<proteinExistence type="predicted"/>
<dbReference type="EMBL" id="MPIN01000001">
    <property type="protein sequence ID" value="OJH42775.1"/>
    <property type="molecule type" value="Genomic_DNA"/>
</dbReference>
<dbReference type="STRING" id="83449.BON30_06255"/>
<dbReference type="AlphaFoldDB" id="A0A1L9BKN6"/>
<dbReference type="Proteomes" id="UP000182229">
    <property type="component" value="Unassembled WGS sequence"/>
</dbReference>
<keyword evidence="3" id="KW-1185">Reference proteome</keyword>
<feature type="domain" description="Putative DNA-binding" evidence="1">
    <location>
        <begin position="14"/>
        <end position="102"/>
    </location>
</feature>
<name>A0A1L9BKN6_9BACT</name>
<reference evidence="3" key="1">
    <citation type="submission" date="2016-11" db="EMBL/GenBank/DDBJ databases">
        <authorList>
            <person name="Shukria A."/>
            <person name="Stevens D.C."/>
        </authorList>
    </citation>
    <scope>NUCLEOTIDE SEQUENCE [LARGE SCALE GENOMIC DNA]</scope>
    <source>
        <strain evidence="3">Cbfe23</strain>
    </source>
</reference>
<evidence type="ECO:0000259" key="1">
    <source>
        <dbReference type="Pfam" id="PF09836"/>
    </source>
</evidence>
<accession>A0A1L9BKN6</accession>
<gene>
    <name evidence="2" type="ORF">BON30_06255</name>
</gene>
<comment type="caution">
    <text evidence="2">The sequence shown here is derived from an EMBL/GenBank/DDBJ whole genome shotgun (WGS) entry which is preliminary data.</text>
</comment>
<organism evidence="2 3">
    <name type="scientific">Cystobacter ferrugineus</name>
    <dbReference type="NCBI Taxonomy" id="83449"/>
    <lineage>
        <taxon>Bacteria</taxon>
        <taxon>Pseudomonadati</taxon>
        <taxon>Myxococcota</taxon>
        <taxon>Myxococcia</taxon>
        <taxon>Myxococcales</taxon>
        <taxon>Cystobacterineae</taxon>
        <taxon>Archangiaceae</taxon>
        <taxon>Cystobacter</taxon>
    </lineage>
</organism>
<dbReference type="RefSeq" id="WP_071896870.1">
    <property type="nucleotide sequence ID" value="NZ_MPIN01000001.1"/>
</dbReference>
<sequence>MSPSRAPPDWLAGFQERFGATLRTPLDASSGTLRPVEQGTGRGLYNRQYWFRLFEVLQGEYPLTARLLGLFPFNLLVQRFAREHPPREWDLRLAGRGFGIWLRTQVSSLPAGLPAAALAEAADIDTAWSEVWMAPEVPAWAPSQEELATLEERFLRASPACRLLEESWPLVSLRRALGPDADARRQPLPPPLPTRQHWMLLRHGEALVQVPLSPVRARLLWALRTKTFGAALAEVEASLPLSEHEALVAHIGTWLAEGLRWGFWVGTADR</sequence>
<reference evidence="2 3" key="2">
    <citation type="submission" date="2016-12" db="EMBL/GenBank/DDBJ databases">
        <title>Draft Genome Sequence of Cystobacter ferrugineus Strain Cbfe23.</title>
        <authorList>
            <person name="Akbar S."/>
            <person name="Dowd S.E."/>
            <person name="Stevens D.C."/>
        </authorList>
    </citation>
    <scope>NUCLEOTIDE SEQUENCE [LARGE SCALE GENOMIC DNA]</scope>
    <source>
        <strain evidence="2 3">Cbfe23</strain>
    </source>
</reference>